<organism evidence="1 2">
    <name type="scientific">Pseudomonas duriflava</name>
    <dbReference type="NCBI Taxonomy" id="459528"/>
    <lineage>
        <taxon>Bacteria</taxon>
        <taxon>Pseudomonadati</taxon>
        <taxon>Pseudomonadota</taxon>
        <taxon>Gammaproteobacteria</taxon>
        <taxon>Pseudomonadales</taxon>
        <taxon>Pseudomonadaceae</taxon>
        <taxon>Pseudomonas</taxon>
    </lineage>
</organism>
<comment type="caution">
    <text evidence="1">The sequence shown here is derived from an EMBL/GenBank/DDBJ whole genome shotgun (WGS) entry which is preliminary data.</text>
</comment>
<evidence type="ECO:0000313" key="2">
    <source>
        <dbReference type="Proteomes" id="UP000316905"/>
    </source>
</evidence>
<dbReference type="SUPFAM" id="SSF52540">
    <property type="entry name" value="P-loop containing nucleoside triphosphate hydrolases"/>
    <property type="match status" value="1"/>
</dbReference>
<accession>A0A562QI27</accession>
<dbReference type="Proteomes" id="UP000316905">
    <property type="component" value="Unassembled WGS sequence"/>
</dbReference>
<dbReference type="Gene3D" id="3.40.50.300">
    <property type="entry name" value="P-loop containing nucleotide triphosphate hydrolases"/>
    <property type="match status" value="1"/>
</dbReference>
<dbReference type="RefSeq" id="WP_145140624.1">
    <property type="nucleotide sequence ID" value="NZ_VLKY01000004.1"/>
</dbReference>
<dbReference type="NCBIfam" id="TIGR03371">
    <property type="entry name" value="cellulose_yhjQ"/>
    <property type="match status" value="1"/>
</dbReference>
<dbReference type="OrthoDB" id="5288747at2"/>
<sequence>MPLITVASPKGGVGKTTLTASLAYALQRMGHPVILIDFDVQNALRLHFASPLGYSQGFVERALTSTNWQQLLVAAPDGVQLLPYGRVDSATRLAFESRVLMDPNFLSDGLSDLLSLPNVIVLADTPPGPSSVLTALVRQADLCLTVLLADAASMVLLPEVESKAFFNVTSGTMCPVRLVLNQVDRRKRLNRDVTAFLQTRCGETLLGMIHRDESLPEALASQQSIFSFDAASAAAHDLDALAHRLLAELEADVRINSRQRQYS</sequence>
<reference evidence="1 2" key="1">
    <citation type="journal article" date="2015" name="Stand. Genomic Sci.">
        <title>Genomic Encyclopedia of Bacterial and Archaeal Type Strains, Phase III: the genomes of soil and plant-associated and newly described type strains.</title>
        <authorList>
            <person name="Whitman W.B."/>
            <person name="Woyke T."/>
            <person name="Klenk H.P."/>
            <person name="Zhou Y."/>
            <person name="Lilburn T.G."/>
            <person name="Beck B.J."/>
            <person name="De Vos P."/>
            <person name="Vandamme P."/>
            <person name="Eisen J.A."/>
            <person name="Garrity G."/>
            <person name="Hugenholtz P."/>
            <person name="Kyrpides N.C."/>
        </authorList>
    </citation>
    <scope>NUCLEOTIDE SEQUENCE [LARGE SCALE GENOMIC DNA]</scope>
    <source>
        <strain evidence="1 2">CGMCC 1.6858</strain>
    </source>
</reference>
<evidence type="ECO:0000313" key="1">
    <source>
        <dbReference type="EMBL" id="TWI55706.1"/>
    </source>
</evidence>
<protein>
    <submittedName>
        <fullName evidence="1">Cellulose synthase operon protein YhjQ</fullName>
    </submittedName>
</protein>
<dbReference type="EMBL" id="VLKY01000004">
    <property type="protein sequence ID" value="TWI55706.1"/>
    <property type="molecule type" value="Genomic_DNA"/>
</dbReference>
<dbReference type="InterPro" id="IPR050678">
    <property type="entry name" value="DNA_Partitioning_ATPase"/>
</dbReference>
<dbReference type="InterPro" id="IPR027417">
    <property type="entry name" value="P-loop_NTPase"/>
</dbReference>
<dbReference type="InterPro" id="IPR017746">
    <property type="entry name" value="Cellulose_synthase_operon_BcsQ"/>
</dbReference>
<proteinExistence type="predicted"/>
<gene>
    <name evidence="1" type="ORF">IQ22_01639</name>
</gene>
<dbReference type="PANTHER" id="PTHR13696:SF52">
    <property type="entry name" value="PARA FAMILY PROTEIN CT_582"/>
    <property type="match status" value="1"/>
</dbReference>
<name>A0A562QI27_9PSED</name>
<dbReference type="PANTHER" id="PTHR13696">
    <property type="entry name" value="P-LOOP CONTAINING NUCLEOSIDE TRIPHOSPHATE HYDROLASE"/>
    <property type="match status" value="1"/>
</dbReference>
<keyword evidence="2" id="KW-1185">Reference proteome</keyword>
<dbReference type="Pfam" id="PF06564">
    <property type="entry name" value="CBP_BcsQ"/>
    <property type="match status" value="1"/>
</dbReference>
<dbReference type="AlphaFoldDB" id="A0A562QI27"/>